<evidence type="ECO:0000259" key="5">
    <source>
        <dbReference type="Pfam" id="PF14432"/>
    </source>
</evidence>
<dbReference type="Pfam" id="PF01535">
    <property type="entry name" value="PPR"/>
    <property type="match status" value="4"/>
</dbReference>
<accession>A0AAV8PXF4</accession>
<gene>
    <name evidence="6" type="ORF">OPV22_031760</name>
</gene>
<protein>
    <recommendedName>
        <fullName evidence="5">DYW domain-containing protein</fullName>
    </recommendedName>
</protein>
<evidence type="ECO:0000313" key="6">
    <source>
        <dbReference type="EMBL" id="KAJ8458834.1"/>
    </source>
</evidence>
<dbReference type="InterPro" id="IPR032867">
    <property type="entry name" value="DYW_dom"/>
</dbReference>
<organism evidence="6 7">
    <name type="scientific">Ensete ventricosum</name>
    <name type="common">Abyssinian banana</name>
    <name type="synonym">Musa ensete</name>
    <dbReference type="NCBI Taxonomy" id="4639"/>
    <lineage>
        <taxon>Eukaryota</taxon>
        <taxon>Viridiplantae</taxon>
        <taxon>Streptophyta</taxon>
        <taxon>Embryophyta</taxon>
        <taxon>Tracheophyta</taxon>
        <taxon>Spermatophyta</taxon>
        <taxon>Magnoliopsida</taxon>
        <taxon>Liliopsida</taxon>
        <taxon>Zingiberales</taxon>
        <taxon>Musaceae</taxon>
        <taxon>Ensete</taxon>
    </lineage>
</organism>
<evidence type="ECO:0000313" key="7">
    <source>
        <dbReference type="Proteomes" id="UP001222027"/>
    </source>
</evidence>
<feature type="repeat" description="PPR" evidence="4">
    <location>
        <begin position="388"/>
        <end position="422"/>
    </location>
</feature>
<dbReference type="InterPro" id="IPR046960">
    <property type="entry name" value="PPR_At4g14850-like_plant"/>
</dbReference>
<keyword evidence="2" id="KW-0677">Repeat</keyword>
<comment type="caution">
    <text evidence="6">The sequence shown here is derived from an EMBL/GenBank/DDBJ whole genome shotgun (WGS) entry which is preliminary data.</text>
</comment>
<name>A0AAV8PXF4_ENSVE</name>
<comment type="similarity">
    <text evidence="1">Belongs to the PPR family. PCMP-H subfamily.</text>
</comment>
<proteinExistence type="inferred from homology"/>
<dbReference type="GO" id="GO:0009451">
    <property type="term" value="P:RNA modification"/>
    <property type="evidence" value="ECO:0007669"/>
    <property type="project" value="InterPro"/>
</dbReference>
<feature type="repeat" description="PPR" evidence="4">
    <location>
        <begin position="317"/>
        <end position="351"/>
    </location>
</feature>
<sequence length="625" mass="69462">MYVMRLRAMRRLISTHRKLPPCLLNQSRFGFEASTKGGAVVVCEDGAVGVLELQEILQLCARKQLTREGKCCHGLAVQAGLLADTLTCNILINFYSKSGCVDFARRVFDGMPERSLVTWNTMIATHTRHGEDMQALHLFLQMRREGSSLSEFTLSSVLCACAARGAVTESQQLHALALKTAADSNVFVGTAVLDVYAKCKMIRDARLVFDAMPEKSPVTWSSMVAGFAQSDLYEEAVWFFRHAHKMGVELTQFTLSAALSACASIAASTEGKQLHSVAVRGGFAANLFVATSLIDVYSKCGCIREAYSVFRNVEDENIVLWNAMITGFSKHARPHEAMMLFEKMRQRGIQPNEVSYLSVLSACGHVGLVEEGRGYFDLLLRDAVVRPNALHYSCMVDVLGRAGRIDEAWELMRRVPFGGSASMWGSVLNSCRVHGNVELAKIAAQHLFELEPDNAANHVLLSNIYAAGKRWGEVAVARKCLKDSGARKEIGRSWIDVRGKVHSFVVGETKHPRISEIYAKLESLRSEMNRLAYKVEVHHDLHDVGEGQKEELLTHHSERLALAFGLMELPGGTAIRIFKNLRVCGDCHSFMKTASMVITDREIIARDTNRFHHFSRGHCSCGDFW</sequence>
<dbReference type="AlphaFoldDB" id="A0AAV8PXF4"/>
<evidence type="ECO:0000256" key="1">
    <source>
        <dbReference type="ARBA" id="ARBA00006643"/>
    </source>
</evidence>
<dbReference type="Gene3D" id="1.25.40.10">
    <property type="entry name" value="Tetratricopeptide repeat domain"/>
    <property type="match status" value="4"/>
</dbReference>
<feature type="repeat" description="PPR" evidence="4">
    <location>
        <begin position="216"/>
        <end position="250"/>
    </location>
</feature>
<dbReference type="Proteomes" id="UP001222027">
    <property type="component" value="Unassembled WGS sequence"/>
</dbReference>
<dbReference type="InterPro" id="IPR011990">
    <property type="entry name" value="TPR-like_helical_dom_sf"/>
</dbReference>
<evidence type="ECO:0000256" key="3">
    <source>
        <dbReference type="ARBA" id="ARBA00022946"/>
    </source>
</evidence>
<dbReference type="EMBL" id="JAQQAF010000009">
    <property type="protein sequence ID" value="KAJ8458834.1"/>
    <property type="molecule type" value="Genomic_DNA"/>
</dbReference>
<dbReference type="FunFam" id="1.25.40.10:FF:000488">
    <property type="entry name" value="Pentatricopeptide repeat-containing protein, mitochondrial"/>
    <property type="match status" value="1"/>
</dbReference>
<dbReference type="GO" id="GO:0003723">
    <property type="term" value="F:RNA binding"/>
    <property type="evidence" value="ECO:0007669"/>
    <property type="project" value="InterPro"/>
</dbReference>
<keyword evidence="7" id="KW-1185">Reference proteome</keyword>
<dbReference type="PROSITE" id="PS51375">
    <property type="entry name" value="PPR"/>
    <property type="match status" value="4"/>
</dbReference>
<dbReference type="FunFam" id="1.25.40.10:FF:000475">
    <property type="entry name" value="Pentatricopeptide repeat-containing protein At5g40410, mitochondrial"/>
    <property type="match status" value="1"/>
</dbReference>
<feature type="domain" description="DYW" evidence="5">
    <location>
        <begin position="533"/>
        <end position="625"/>
    </location>
</feature>
<keyword evidence="3" id="KW-0809">Transit peptide</keyword>
<dbReference type="FunFam" id="1.25.40.10:FF:000090">
    <property type="entry name" value="Pentatricopeptide repeat-containing protein, chloroplastic"/>
    <property type="match status" value="1"/>
</dbReference>
<dbReference type="InterPro" id="IPR046848">
    <property type="entry name" value="E_motif"/>
</dbReference>
<dbReference type="GO" id="GO:0008270">
    <property type="term" value="F:zinc ion binding"/>
    <property type="evidence" value="ECO:0007669"/>
    <property type="project" value="InterPro"/>
</dbReference>
<dbReference type="Pfam" id="PF14432">
    <property type="entry name" value="DYW_deaminase"/>
    <property type="match status" value="1"/>
</dbReference>
<dbReference type="Pfam" id="PF13041">
    <property type="entry name" value="PPR_2"/>
    <property type="match status" value="2"/>
</dbReference>
<dbReference type="InterPro" id="IPR002885">
    <property type="entry name" value="PPR_rpt"/>
</dbReference>
<dbReference type="NCBIfam" id="TIGR00756">
    <property type="entry name" value="PPR"/>
    <property type="match status" value="4"/>
</dbReference>
<reference evidence="6 7" key="1">
    <citation type="submission" date="2022-12" db="EMBL/GenBank/DDBJ databases">
        <title>Chromosome-scale assembly of the Ensete ventricosum genome.</title>
        <authorList>
            <person name="Dussert Y."/>
            <person name="Stocks J."/>
            <person name="Wendawek A."/>
            <person name="Woldeyes F."/>
            <person name="Nichols R.A."/>
            <person name="Borrell J.S."/>
        </authorList>
    </citation>
    <scope>NUCLEOTIDE SEQUENCE [LARGE SCALE GENOMIC DNA]</scope>
    <source>
        <strain evidence="7">cv. Maze</strain>
        <tissue evidence="6">Seeds</tissue>
    </source>
</reference>
<dbReference type="PANTHER" id="PTHR47926">
    <property type="entry name" value="PENTATRICOPEPTIDE REPEAT-CONTAINING PROTEIN"/>
    <property type="match status" value="1"/>
</dbReference>
<evidence type="ECO:0000256" key="2">
    <source>
        <dbReference type="ARBA" id="ARBA00022737"/>
    </source>
</evidence>
<dbReference type="PANTHER" id="PTHR47926:SF542">
    <property type="entry name" value="PENTATRICOPEPTIDE REPEAT-CONTAINING PROTEIN"/>
    <property type="match status" value="1"/>
</dbReference>
<evidence type="ECO:0000256" key="4">
    <source>
        <dbReference type="PROSITE-ProRule" id="PRU00708"/>
    </source>
</evidence>
<feature type="repeat" description="PPR" evidence="4">
    <location>
        <begin position="84"/>
        <end position="118"/>
    </location>
</feature>
<dbReference type="Pfam" id="PF20431">
    <property type="entry name" value="E_motif"/>
    <property type="match status" value="1"/>
</dbReference>